<comment type="caution">
    <text evidence="1">The sequence shown here is derived from an EMBL/GenBank/DDBJ whole genome shotgun (WGS) entry which is preliminary data.</text>
</comment>
<dbReference type="EMBL" id="CAJNBJ010000002">
    <property type="protein sequence ID" value="CAE6731371.1"/>
    <property type="molecule type" value="Genomic_DNA"/>
</dbReference>
<dbReference type="Proteomes" id="UP000675880">
    <property type="component" value="Unassembled WGS sequence"/>
</dbReference>
<reference evidence="1 2" key="1">
    <citation type="submission" date="2021-02" db="EMBL/GenBank/DDBJ databases">
        <authorList>
            <person name="Han P."/>
        </authorList>
    </citation>
    <scope>NUCLEOTIDE SEQUENCE [LARGE SCALE GENOMIC DNA]</scope>
    <source>
        <strain evidence="1">Candidatus Nitrospira sp. ZN2</strain>
    </source>
</reference>
<proteinExistence type="predicted"/>
<protein>
    <recommendedName>
        <fullName evidence="3">Secreted protein</fullName>
    </recommendedName>
</protein>
<keyword evidence="2" id="KW-1185">Reference proteome</keyword>
<gene>
    <name evidence="1" type="ORF">NSPZN2_100376</name>
</gene>
<organism evidence="1 2">
    <name type="scientific">Nitrospira defluvii</name>
    <dbReference type="NCBI Taxonomy" id="330214"/>
    <lineage>
        <taxon>Bacteria</taxon>
        <taxon>Pseudomonadati</taxon>
        <taxon>Nitrospirota</taxon>
        <taxon>Nitrospiria</taxon>
        <taxon>Nitrospirales</taxon>
        <taxon>Nitrospiraceae</taxon>
        <taxon>Nitrospira</taxon>
    </lineage>
</organism>
<accession>A0ABM8R3R9</accession>
<sequence>MHRSQVMTHLLVSDRCVCILSVILAAETTSFCKAPHRLQKNTENSFCKLGYRWAWAVRGRVRGRGGMMPPPHWSQAAILLISHILASERSAPCPKSRLSCWPTRKHTKG</sequence>
<evidence type="ECO:0000313" key="1">
    <source>
        <dbReference type="EMBL" id="CAE6731371.1"/>
    </source>
</evidence>
<name>A0ABM8R3R9_9BACT</name>
<evidence type="ECO:0008006" key="3">
    <source>
        <dbReference type="Google" id="ProtNLM"/>
    </source>
</evidence>
<evidence type="ECO:0000313" key="2">
    <source>
        <dbReference type="Proteomes" id="UP000675880"/>
    </source>
</evidence>